<dbReference type="InterPro" id="IPR032816">
    <property type="entry name" value="VTT_dom"/>
</dbReference>
<dbReference type="EMBL" id="PVTR01000005">
    <property type="protein sequence ID" value="PRY88115.1"/>
    <property type="molecule type" value="Genomic_DNA"/>
</dbReference>
<feature type="domain" description="VTT" evidence="2">
    <location>
        <begin position="78"/>
        <end position="194"/>
    </location>
</feature>
<evidence type="ECO:0000259" key="2">
    <source>
        <dbReference type="Pfam" id="PF09335"/>
    </source>
</evidence>
<feature type="transmembrane region" description="Helical" evidence="1">
    <location>
        <begin position="59"/>
        <end position="77"/>
    </location>
</feature>
<feature type="transmembrane region" description="Helical" evidence="1">
    <location>
        <begin position="145"/>
        <end position="167"/>
    </location>
</feature>
<dbReference type="RefSeq" id="WP_106133599.1">
    <property type="nucleotide sequence ID" value="NZ_PVTR01000005.1"/>
</dbReference>
<sequence>MTKKGSIFKDFRQAARINPYVASAMLWVTFMPSIGSLVLVPWTISRADWLMQLNFHNPITISGALLVSILLMGLALMPTTMLAGLSGFFLGWTVFPWLVLGYTLATVLGYAWGKKVGGDSLPLILARYPKAENLIRKKQGQLGELIFFVRISPVIPFALSNLLFALMRSGYWKLVVFGTLGMLPRTTLVFVSGTLASSIYGAIRQGEGISNYVIFIFLLLLSIWGIWRFFTKKN</sequence>
<reference evidence="3 4" key="1">
    <citation type="submission" date="2018-03" db="EMBL/GenBank/DDBJ databases">
        <title>Genomic Encyclopedia of Archaeal and Bacterial Type Strains, Phase II (KMG-II): from individual species to whole genera.</title>
        <authorList>
            <person name="Goeker M."/>
        </authorList>
    </citation>
    <scope>NUCLEOTIDE SEQUENCE [LARGE SCALE GENOMIC DNA]</scope>
    <source>
        <strain evidence="3 4">DSM 27929</strain>
    </source>
</reference>
<feature type="transmembrane region" description="Helical" evidence="1">
    <location>
        <begin position="89"/>
        <end position="112"/>
    </location>
</feature>
<dbReference type="AlphaFoldDB" id="A0A2T0WN48"/>
<accession>A0A2T0WN48</accession>
<feature type="transmembrane region" description="Helical" evidence="1">
    <location>
        <begin position="209"/>
        <end position="230"/>
    </location>
</feature>
<feature type="transmembrane region" description="Helical" evidence="1">
    <location>
        <begin position="20"/>
        <end position="44"/>
    </location>
</feature>
<gene>
    <name evidence="3" type="ORF">CLW00_105236</name>
</gene>
<keyword evidence="1" id="KW-0812">Transmembrane</keyword>
<evidence type="ECO:0000256" key="1">
    <source>
        <dbReference type="SAM" id="Phobius"/>
    </source>
</evidence>
<evidence type="ECO:0000313" key="4">
    <source>
        <dbReference type="Proteomes" id="UP000238157"/>
    </source>
</evidence>
<organism evidence="3 4">
    <name type="scientific">Mongoliibacter ruber</name>
    <dbReference type="NCBI Taxonomy" id="1750599"/>
    <lineage>
        <taxon>Bacteria</taxon>
        <taxon>Pseudomonadati</taxon>
        <taxon>Bacteroidota</taxon>
        <taxon>Cytophagia</taxon>
        <taxon>Cytophagales</taxon>
        <taxon>Cyclobacteriaceae</taxon>
        <taxon>Mongoliibacter</taxon>
    </lineage>
</organism>
<dbReference type="Pfam" id="PF09335">
    <property type="entry name" value="VTT_dom"/>
    <property type="match status" value="1"/>
</dbReference>
<keyword evidence="1" id="KW-0472">Membrane</keyword>
<comment type="caution">
    <text evidence="3">The sequence shown here is derived from an EMBL/GenBank/DDBJ whole genome shotgun (WGS) entry which is preliminary data.</text>
</comment>
<protein>
    <submittedName>
        <fullName evidence="3">Putative membrane protein YdjX (TVP38/TMEM64 family)</fullName>
    </submittedName>
</protein>
<keyword evidence="1" id="KW-1133">Transmembrane helix</keyword>
<dbReference type="OrthoDB" id="6194207at2"/>
<proteinExistence type="predicted"/>
<dbReference type="Proteomes" id="UP000238157">
    <property type="component" value="Unassembled WGS sequence"/>
</dbReference>
<keyword evidence="4" id="KW-1185">Reference proteome</keyword>
<feature type="transmembrane region" description="Helical" evidence="1">
    <location>
        <begin position="174"/>
        <end position="203"/>
    </location>
</feature>
<evidence type="ECO:0000313" key="3">
    <source>
        <dbReference type="EMBL" id="PRY88115.1"/>
    </source>
</evidence>
<name>A0A2T0WN48_9BACT</name>